<dbReference type="InterPro" id="IPR011735">
    <property type="entry name" value="WlaTC/HtrL_glycosyltransf"/>
</dbReference>
<name>A0A816DFF2_9BILA</name>
<dbReference type="EMBL" id="CAJOBC010114107">
    <property type="protein sequence ID" value="CAF4543350.1"/>
    <property type="molecule type" value="Genomic_DNA"/>
</dbReference>
<dbReference type="Proteomes" id="UP000677228">
    <property type="component" value="Unassembled WGS sequence"/>
</dbReference>
<dbReference type="EMBL" id="CAJNOQ010045683">
    <property type="protein sequence ID" value="CAF1636645.1"/>
    <property type="molecule type" value="Genomic_DNA"/>
</dbReference>
<evidence type="ECO:0000313" key="2">
    <source>
        <dbReference type="EMBL" id="CAF1636645.1"/>
    </source>
</evidence>
<dbReference type="Proteomes" id="UP000663829">
    <property type="component" value="Unassembled WGS sequence"/>
</dbReference>
<dbReference type="AlphaFoldDB" id="A0A816DFF2"/>
<evidence type="ECO:0000313" key="1">
    <source>
        <dbReference type="EMBL" id="CAF1130063.1"/>
    </source>
</evidence>
<proteinExistence type="predicted"/>
<evidence type="ECO:0000313" key="4">
    <source>
        <dbReference type="EMBL" id="CAF4543350.1"/>
    </source>
</evidence>
<reference evidence="2" key="1">
    <citation type="submission" date="2021-02" db="EMBL/GenBank/DDBJ databases">
        <authorList>
            <person name="Nowell W R."/>
        </authorList>
    </citation>
    <scope>NUCLEOTIDE SEQUENCE</scope>
</reference>
<protein>
    <submittedName>
        <fullName evidence="2">Uncharacterized protein</fullName>
    </submittedName>
</protein>
<dbReference type="OrthoDB" id="411632at2759"/>
<gene>
    <name evidence="2" type="ORF">GPM918_LOCUS44693</name>
    <name evidence="1" type="ORF">OVA965_LOCUS20608</name>
    <name evidence="4" type="ORF">SRO942_LOCUS46683</name>
    <name evidence="3" type="ORF">TMI583_LOCUS21037</name>
</gene>
<organism evidence="2 5">
    <name type="scientific">Didymodactylos carnosus</name>
    <dbReference type="NCBI Taxonomy" id="1234261"/>
    <lineage>
        <taxon>Eukaryota</taxon>
        <taxon>Metazoa</taxon>
        <taxon>Spiralia</taxon>
        <taxon>Gnathifera</taxon>
        <taxon>Rotifera</taxon>
        <taxon>Eurotatoria</taxon>
        <taxon>Bdelloidea</taxon>
        <taxon>Philodinida</taxon>
        <taxon>Philodinidae</taxon>
        <taxon>Didymodactylos</taxon>
    </lineage>
</organism>
<dbReference type="Proteomes" id="UP000681722">
    <property type="component" value="Unassembled WGS sequence"/>
</dbReference>
<evidence type="ECO:0000313" key="5">
    <source>
        <dbReference type="Proteomes" id="UP000663829"/>
    </source>
</evidence>
<sequence length="209" mass="24559">MRPGNLKFKTVFIIEDKIPLEEFSHMIYTQIYPVFRSKMRHPEDITNRNNLYPIIQHAKMIWMSEAISLNPFQSQTFFWIDAGFSRFIKKEEQYTRPFPALNKVNMLIAQEQMIIAVGEANKKDLDVKSPLNMEDVLGTNKAFFQGKFFGGYKNTVYQLATGTLSNFFLALSNHMIDNEQITMFLTYRQHPTLWFLRESNKAFDFMADP</sequence>
<keyword evidence="5" id="KW-1185">Reference proteome</keyword>
<dbReference type="Pfam" id="PF09612">
    <property type="entry name" value="HtrL_YibB"/>
    <property type="match status" value="1"/>
</dbReference>
<comment type="caution">
    <text evidence="2">The sequence shown here is derived from an EMBL/GenBank/DDBJ whole genome shotgun (WGS) entry which is preliminary data.</text>
</comment>
<dbReference type="EMBL" id="CAJOBA010021440">
    <property type="protein sequence ID" value="CAF3912326.1"/>
    <property type="molecule type" value="Genomic_DNA"/>
</dbReference>
<dbReference type="Proteomes" id="UP000682733">
    <property type="component" value="Unassembled WGS sequence"/>
</dbReference>
<evidence type="ECO:0000313" key="3">
    <source>
        <dbReference type="EMBL" id="CAF3912326.1"/>
    </source>
</evidence>
<dbReference type="EMBL" id="CAJNOK010011016">
    <property type="protein sequence ID" value="CAF1130063.1"/>
    <property type="molecule type" value="Genomic_DNA"/>
</dbReference>
<accession>A0A816DFF2</accession>